<accession>A0A8B7YFS4</accession>
<evidence type="ECO:0000313" key="4">
    <source>
        <dbReference type="RefSeq" id="XP_022091442.1"/>
    </source>
</evidence>
<protein>
    <submittedName>
        <fullName evidence="4">Uncharacterized protein LOC110979711</fullName>
    </submittedName>
</protein>
<evidence type="ECO:0000313" key="3">
    <source>
        <dbReference type="Proteomes" id="UP000694845"/>
    </source>
</evidence>
<keyword evidence="3" id="KW-1185">Reference proteome</keyword>
<dbReference type="AlphaFoldDB" id="A0A8B7YFS4"/>
<organism evidence="3 4">
    <name type="scientific">Acanthaster planci</name>
    <name type="common">Crown-of-thorns starfish</name>
    <dbReference type="NCBI Taxonomy" id="133434"/>
    <lineage>
        <taxon>Eukaryota</taxon>
        <taxon>Metazoa</taxon>
        <taxon>Echinodermata</taxon>
        <taxon>Eleutherozoa</taxon>
        <taxon>Asterozoa</taxon>
        <taxon>Asteroidea</taxon>
        <taxon>Valvatacea</taxon>
        <taxon>Valvatida</taxon>
        <taxon>Acanthasteridae</taxon>
        <taxon>Acanthaster</taxon>
    </lineage>
</organism>
<dbReference type="InterPro" id="IPR035897">
    <property type="entry name" value="Toll_tir_struct_dom_sf"/>
</dbReference>
<dbReference type="Gene3D" id="3.40.50.10140">
    <property type="entry name" value="Toll/interleukin-1 receptor homology (TIR) domain"/>
    <property type="match status" value="2"/>
</dbReference>
<dbReference type="SUPFAM" id="SSF52200">
    <property type="entry name" value="Toll/Interleukin receptor TIR domain"/>
    <property type="match status" value="3"/>
</dbReference>
<dbReference type="OMA" id="RCTSHAV"/>
<dbReference type="PROSITE" id="PS50104">
    <property type="entry name" value="TIR"/>
    <property type="match status" value="2"/>
</dbReference>
<evidence type="ECO:0000259" key="2">
    <source>
        <dbReference type="PROSITE" id="PS50104"/>
    </source>
</evidence>
<gene>
    <name evidence="4" type="primary">LOC110979711</name>
</gene>
<proteinExistence type="predicted"/>
<dbReference type="GeneID" id="110979711"/>
<sequence length="802" mass="90328">MSNFLVEDTLVINTQSSGQCCIELCQGDITQLDVRDRVDVICVSVGRLCRPQELVANVFRCLVPILNNEPGTVITPLLNTGGQGQDEAAMLVGMVEAAAKWMKAGLPLKQLKIVLYATVVKGKLIAKRMRDPEGIVKAFRNLKERYNKETFIPMAVPLEYDIYLSHCAVDSEIASMVEAKLLASKPGIRIYKGRQDPADDRDEKDGAEGSFWQEDMYKIMSRCARVVPILSPSFLASKACVDLYNMALCCNRRAQRDLLAPLYIESIQDMPTYMGLVQYIDCSPKDEVKISDGCAHLVQSLEHASMKVHIEMVIADASPLHYDIFVSYSHRDSKLAIPVVEKLQRMNPGLRIFFDIQELKAGTTWQKMLYHAIDGCRSFMALVSNSYMKSAMCIEEFNLALAKHCSLESQLRLVPVCIESLVDPLPEFRQVKLINATPGVFEPAMEIICTSLVDWIAGRGWQPQLDSIFKRKMRKILDASEYAVERRRLEFTLKYGRGEKMLKRDDVNYPPSLHGVYCPRVASEDTNSEDAPCDVAFSCAPEDRKFVSLATKILREVSPGLVIKETADTENERLALMESARKVVVFLSANYLESVEQVEEFHTILLRQRYRSPTQVLFPITLHNLPQLPTYFHLIPCEFNLFDPLWMDLFLKHVNIRALRQMYKVHADHKVERYESIGLIAAIHSLLAELQNEREQPPALKTSQQPMLLNVLLLRAEVNRLYKKVKEAGAQDGDSSDTDGKCGSSHEGSKDAESQDDDYLLNIVELPPVTESIGTGKEEPGARSIVPPESTDLILGPEREMS</sequence>
<name>A0A8B7YFS4_ACAPL</name>
<evidence type="ECO:0000256" key="1">
    <source>
        <dbReference type="SAM" id="MobiDB-lite"/>
    </source>
</evidence>
<dbReference type="KEGG" id="aplc:110979711"/>
<dbReference type="Pfam" id="PF13676">
    <property type="entry name" value="TIR_2"/>
    <property type="match status" value="2"/>
</dbReference>
<feature type="domain" description="TIR" evidence="2">
    <location>
        <begin position="158"/>
        <end position="301"/>
    </location>
</feature>
<dbReference type="SMART" id="SM00255">
    <property type="entry name" value="TIR"/>
    <property type="match status" value="1"/>
</dbReference>
<dbReference type="RefSeq" id="XP_022091442.1">
    <property type="nucleotide sequence ID" value="XM_022235750.1"/>
</dbReference>
<feature type="region of interest" description="Disordered" evidence="1">
    <location>
        <begin position="728"/>
        <end position="802"/>
    </location>
</feature>
<dbReference type="InterPro" id="IPR000157">
    <property type="entry name" value="TIR_dom"/>
</dbReference>
<dbReference type="Proteomes" id="UP000694845">
    <property type="component" value="Unplaced"/>
</dbReference>
<dbReference type="GO" id="GO:0007165">
    <property type="term" value="P:signal transduction"/>
    <property type="evidence" value="ECO:0007669"/>
    <property type="project" value="InterPro"/>
</dbReference>
<feature type="domain" description="TIR" evidence="2">
    <location>
        <begin position="320"/>
        <end position="477"/>
    </location>
</feature>
<dbReference type="OrthoDB" id="6075577at2759"/>
<reference evidence="4" key="1">
    <citation type="submission" date="2025-08" db="UniProtKB">
        <authorList>
            <consortium name="RefSeq"/>
        </authorList>
    </citation>
    <scope>IDENTIFICATION</scope>
</reference>